<comment type="caution">
    <text evidence="3">The sequence shown here is derived from an EMBL/GenBank/DDBJ whole genome shotgun (WGS) entry which is preliminary data.</text>
</comment>
<keyword evidence="4" id="KW-1185">Reference proteome</keyword>
<evidence type="ECO:0000313" key="4">
    <source>
        <dbReference type="Proteomes" id="UP001163798"/>
    </source>
</evidence>
<organism evidence="3 4">
    <name type="scientific">Lentinula aff. detonsa</name>
    <dbReference type="NCBI Taxonomy" id="2804958"/>
    <lineage>
        <taxon>Eukaryota</taxon>
        <taxon>Fungi</taxon>
        <taxon>Dikarya</taxon>
        <taxon>Basidiomycota</taxon>
        <taxon>Agaricomycotina</taxon>
        <taxon>Agaricomycetes</taxon>
        <taxon>Agaricomycetidae</taxon>
        <taxon>Agaricales</taxon>
        <taxon>Marasmiineae</taxon>
        <taxon>Omphalotaceae</taxon>
        <taxon>Lentinula</taxon>
    </lineage>
</organism>
<keyword evidence="2" id="KW-1133">Transmembrane helix</keyword>
<feature type="transmembrane region" description="Helical" evidence="2">
    <location>
        <begin position="210"/>
        <end position="231"/>
    </location>
</feature>
<dbReference type="AlphaFoldDB" id="A0AA38KQN2"/>
<name>A0AA38KQN2_9AGAR</name>
<keyword evidence="2" id="KW-0472">Membrane</keyword>
<evidence type="ECO:0000256" key="1">
    <source>
        <dbReference type="SAM" id="MobiDB-lite"/>
    </source>
</evidence>
<accession>A0AA38KQN2</accession>
<sequence>MISVSSIKPHIENVQNTNATTYGYIDDEDGDPVTGVFPTFSPPTGWTQGSICTDCAFHPDSTKAFNGTWSDTTHYISDPAKTVQFNFTGTSLDVFCILPNPSDPDLTSVYNLTFNLDGQPLQQTFTHRTDLSNNFVYNASVLSLEGLTSTSHVFTMLAASTDVNSSLLFDYARYSNIVNPSPSLSSTAPVQTQSGSTAIVPTTRTSSLPIIIGVVLGSIILFLLVVVLFLYRRYKQIRPRSTPTPPNGIEPFVFHQLTPSMSSRIFPIRNPEQNSPDSIEPPSYAKIDSM</sequence>
<keyword evidence="2" id="KW-0812">Transmembrane</keyword>
<evidence type="ECO:0000256" key="2">
    <source>
        <dbReference type="SAM" id="Phobius"/>
    </source>
</evidence>
<proteinExistence type="predicted"/>
<reference evidence="3" key="1">
    <citation type="submission" date="2022-08" db="EMBL/GenBank/DDBJ databases">
        <authorList>
            <consortium name="DOE Joint Genome Institute"/>
            <person name="Min B."/>
            <person name="Riley R."/>
            <person name="Sierra-Patev S."/>
            <person name="Naranjo-Ortiz M."/>
            <person name="Looney B."/>
            <person name="Konkel Z."/>
            <person name="Slot J.C."/>
            <person name="Sakamoto Y."/>
            <person name="Steenwyk J.L."/>
            <person name="Rokas A."/>
            <person name="Carro J."/>
            <person name="Camarero S."/>
            <person name="Ferreira P."/>
            <person name="Molpeceres G."/>
            <person name="Ruiz-Duenas F.J."/>
            <person name="Serrano A."/>
            <person name="Henrissat B."/>
            <person name="Drula E."/>
            <person name="Hughes K.W."/>
            <person name="Mata J.L."/>
            <person name="Ishikawa N.K."/>
            <person name="Vargas-Isla R."/>
            <person name="Ushijima S."/>
            <person name="Smith C.A."/>
            <person name="Ahrendt S."/>
            <person name="Andreopoulos W."/>
            <person name="He G."/>
            <person name="Labutti K."/>
            <person name="Lipzen A."/>
            <person name="Ng V."/>
            <person name="Sandor L."/>
            <person name="Barry K."/>
            <person name="Martinez A.T."/>
            <person name="Xiao Y."/>
            <person name="Gibbons J.G."/>
            <person name="Terashima K."/>
            <person name="Hibbett D.S."/>
            <person name="Grigoriev I.V."/>
        </authorList>
    </citation>
    <scope>NUCLEOTIDE SEQUENCE</scope>
    <source>
        <strain evidence="3">TFB10291</strain>
    </source>
</reference>
<dbReference type="EMBL" id="MU793420">
    <property type="protein sequence ID" value="KAJ3783426.1"/>
    <property type="molecule type" value="Genomic_DNA"/>
</dbReference>
<dbReference type="Proteomes" id="UP001163798">
    <property type="component" value="Unassembled WGS sequence"/>
</dbReference>
<evidence type="ECO:0000313" key="3">
    <source>
        <dbReference type="EMBL" id="KAJ3783426.1"/>
    </source>
</evidence>
<protein>
    <submittedName>
        <fullName evidence="3">Uncharacterized protein</fullName>
    </submittedName>
</protein>
<gene>
    <name evidence="3" type="ORF">GGU10DRAFT_389100</name>
</gene>
<dbReference type="Gene3D" id="2.60.120.260">
    <property type="entry name" value="Galactose-binding domain-like"/>
    <property type="match status" value="1"/>
</dbReference>
<feature type="region of interest" description="Disordered" evidence="1">
    <location>
        <begin position="265"/>
        <end position="290"/>
    </location>
</feature>